<dbReference type="HAMAP" id="MF_00528">
    <property type="entry name" value="Maf"/>
    <property type="match status" value="1"/>
</dbReference>
<comment type="subcellular location">
    <subcellularLocation>
        <location evidence="4">Cytoplasm</location>
    </subcellularLocation>
</comment>
<comment type="cofactor">
    <cofactor evidence="1 4">
        <name>a divalent metal cation</name>
        <dbReference type="ChEBI" id="CHEBI:60240"/>
    </cofactor>
</comment>
<dbReference type="Pfam" id="PF02545">
    <property type="entry name" value="Maf"/>
    <property type="match status" value="1"/>
</dbReference>
<comment type="function">
    <text evidence="4">Nucleoside triphosphate pyrophosphatase that hydrolyzes dTTP and UTP. May have a dual role in cell division arrest and in preventing the incorporation of modified nucleotides into cellular nucleic acids.</text>
</comment>
<dbReference type="PIRSF" id="PIRSF006305">
    <property type="entry name" value="Maf"/>
    <property type="match status" value="1"/>
</dbReference>
<dbReference type="GO" id="GO:0016787">
    <property type="term" value="F:hydrolase activity"/>
    <property type="evidence" value="ECO:0007669"/>
    <property type="project" value="UniProtKB-KW"/>
</dbReference>
<comment type="caution">
    <text evidence="4">Lacks conserved residue(s) required for the propagation of feature annotation.</text>
</comment>
<dbReference type="PANTHER" id="PTHR43213:SF5">
    <property type="entry name" value="BIFUNCTIONAL DTTP_UTP PYROPHOSPHATASE_METHYLTRANSFERASE PROTEIN-RELATED"/>
    <property type="match status" value="1"/>
</dbReference>
<dbReference type="RefSeq" id="WP_313866616.1">
    <property type="nucleotide sequence ID" value="NZ_CP132507.1"/>
</dbReference>
<feature type="site" description="Important for substrate specificity" evidence="4">
    <location>
        <position position="84"/>
    </location>
</feature>
<dbReference type="EC" id="3.6.1.9" evidence="4"/>
<sequence>MSAPDYIYLASQSPRRRELLTQIGVAHELLLPTPDEDAESLEVVLEGDTPAVYVQRVTTLKLIAARARLAGARGQNRPILCADTTVALGDTILGKPEDAEDAKRMLRALAGGTHRVFTAVAVAWGEKTAQACSESVVTFSAMSEDDIAAYVASGEPMGKAGAYGVQGRAAAFIARIEGSYSGIMGLPLFETAQALREVGFACNKTS</sequence>
<dbReference type="Gene3D" id="3.90.950.10">
    <property type="match status" value="1"/>
</dbReference>
<keyword evidence="3 4" id="KW-0546">Nucleotide metabolism</keyword>
<comment type="catalytic activity">
    <reaction evidence="4">
        <text>dTTP + H2O = dTMP + diphosphate + H(+)</text>
        <dbReference type="Rhea" id="RHEA:28534"/>
        <dbReference type="ChEBI" id="CHEBI:15377"/>
        <dbReference type="ChEBI" id="CHEBI:15378"/>
        <dbReference type="ChEBI" id="CHEBI:33019"/>
        <dbReference type="ChEBI" id="CHEBI:37568"/>
        <dbReference type="ChEBI" id="CHEBI:63528"/>
        <dbReference type="EC" id="3.6.1.9"/>
    </reaction>
</comment>
<feature type="site" description="Important for substrate specificity" evidence="4">
    <location>
        <position position="15"/>
    </location>
</feature>
<feature type="active site" description="Proton acceptor" evidence="4">
    <location>
        <position position="83"/>
    </location>
</feature>
<accession>A0ABZ0AWB3</accession>
<dbReference type="InterPro" id="IPR029001">
    <property type="entry name" value="ITPase-like_fam"/>
</dbReference>
<evidence type="ECO:0000256" key="2">
    <source>
        <dbReference type="ARBA" id="ARBA00022801"/>
    </source>
</evidence>
<keyword evidence="6" id="KW-1185">Reference proteome</keyword>
<gene>
    <name evidence="5" type="ORF">RAN89_12490</name>
</gene>
<dbReference type="CDD" id="cd00555">
    <property type="entry name" value="Maf"/>
    <property type="match status" value="1"/>
</dbReference>
<evidence type="ECO:0000313" key="6">
    <source>
        <dbReference type="Proteomes" id="UP001302257"/>
    </source>
</evidence>
<keyword evidence="4" id="KW-0963">Cytoplasm</keyword>
<protein>
    <recommendedName>
        <fullName evidence="4">dTTP/UTP pyrophosphatase</fullName>
        <shortName evidence="4">dTTPase/UTPase</shortName>
        <ecNumber evidence="4">3.6.1.9</ecNumber>
    </recommendedName>
    <alternativeName>
        <fullName evidence="4">Nucleoside triphosphate pyrophosphatase</fullName>
    </alternativeName>
    <alternativeName>
        <fullName evidence="4">Nucleotide pyrophosphatase</fullName>
        <shortName evidence="4">Nucleotide PPase</shortName>
    </alternativeName>
</protein>
<evidence type="ECO:0000256" key="1">
    <source>
        <dbReference type="ARBA" id="ARBA00001968"/>
    </source>
</evidence>
<dbReference type="EMBL" id="CP132507">
    <property type="protein sequence ID" value="WNO03732.1"/>
    <property type="molecule type" value="Genomic_DNA"/>
</dbReference>
<evidence type="ECO:0000256" key="3">
    <source>
        <dbReference type="ARBA" id="ARBA00023080"/>
    </source>
</evidence>
<proteinExistence type="inferred from homology"/>
<dbReference type="InterPro" id="IPR003697">
    <property type="entry name" value="Maf-like"/>
</dbReference>
<dbReference type="NCBIfam" id="TIGR00172">
    <property type="entry name" value="maf"/>
    <property type="match status" value="1"/>
</dbReference>
<comment type="catalytic activity">
    <reaction evidence="4">
        <text>UTP + H2O = UMP + diphosphate + H(+)</text>
        <dbReference type="Rhea" id="RHEA:29395"/>
        <dbReference type="ChEBI" id="CHEBI:15377"/>
        <dbReference type="ChEBI" id="CHEBI:15378"/>
        <dbReference type="ChEBI" id="CHEBI:33019"/>
        <dbReference type="ChEBI" id="CHEBI:46398"/>
        <dbReference type="ChEBI" id="CHEBI:57865"/>
        <dbReference type="EC" id="3.6.1.9"/>
    </reaction>
</comment>
<name>A0ABZ0AWB3_9BURK</name>
<evidence type="ECO:0000256" key="4">
    <source>
        <dbReference type="HAMAP-Rule" id="MF_00528"/>
    </source>
</evidence>
<evidence type="ECO:0000313" key="5">
    <source>
        <dbReference type="EMBL" id="WNO03732.1"/>
    </source>
</evidence>
<keyword evidence="2 4" id="KW-0378">Hydrolase</keyword>
<reference evidence="5 6" key="1">
    <citation type="submission" date="2023-08" db="EMBL/GenBank/DDBJ databases">
        <title>Rhodoferax potami sp. nov. and Rhodoferax mekongensis sp. nov., isolated from the Mekong River in Thailand.</title>
        <authorList>
            <person name="Kitikhun S."/>
            <person name="Charoenyingcharoen P."/>
            <person name="Siriarchawattana P."/>
            <person name="Likhitrattanapisal S."/>
            <person name="Nilsakha T."/>
            <person name="Chanpet A."/>
            <person name="Rattanawaree P."/>
            <person name="Ingsriswang S."/>
        </authorList>
    </citation>
    <scope>NUCLEOTIDE SEQUENCE [LARGE SCALE GENOMIC DNA]</scope>
    <source>
        <strain evidence="5 6">TBRC 17307</strain>
    </source>
</reference>
<organism evidence="5 6">
    <name type="scientific">Rhodoferax mekongensis</name>
    <dbReference type="NCBI Taxonomy" id="3068341"/>
    <lineage>
        <taxon>Bacteria</taxon>
        <taxon>Pseudomonadati</taxon>
        <taxon>Pseudomonadota</taxon>
        <taxon>Betaproteobacteria</taxon>
        <taxon>Burkholderiales</taxon>
        <taxon>Comamonadaceae</taxon>
        <taxon>Rhodoferax</taxon>
    </lineage>
</organism>
<dbReference type="PANTHER" id="PTHR43213">
    <property type="entry name" value="BIFUNCTIONAL DTTP/UTP PYROPHOSPHATASE/METHYLTRANSFERASE PROTEIN-RELATED"/>
    <property type="match status" value="1"/>
</dbReference>
<dbReference type="Proteomes" id="UP001302257">
    <property type="component" value="Chromosome"/>
</dbReference>
<dbReference type="SUPFAM" id="SSF52972">
    <property type="entry name" value="ITPase-like"/>
    <property type="match status" value="1"/>
</dbReference>
<comment type="similarity">
    <text evidence="4">Belongs to the Maf family. YhdE subfamily.</text>
</comment>
<feature type="site" description="Important for substrate specificity" evidence="4">
    <location>
        <position position="166"/>
    </location>
</feature>